<dbReference type="Proteomes" id="UP000326565">
    <property type="component" value="Unassembled WGS sequence"/>
</dbReference>
<dbReference type="InterPro" id="IPR036291">
    <property type="entry name" value="NAD(P)-bd_dom_sf"/>
</dbReference>
<evidence type="ECO:0000313" key="6">
    <source>
        <dbReference type="EMBL" id="KAB8076855.1"/>
    </source>
</evidence>
<keyword evidence="7" id="KW-1185">Reference proteome</keyword>
<dbReference type="AlphaFoldDB" id="A0A5N5X9R2"/>
<protein>
    <submittedName>
        <fullName evidence="6">Chaperonin 10-like protein</fullName>
    </submittedName>
</protein>
<dbReference type="GO" id="GO:0016651">
    <property type="term" value="F:oxidoreductase activity, acting on NAD(P)H"/>
    <property type="evidence" value="ECO:0007669"/>
    <property type="project" value="InterPro"/>
</dbReference>
<keyword evidence="4" id="KW-0560">Oxidoreductase</keyword>
<organism evidence="6 7">
    <name type="scientific">Aspergillus leporis</name>
    <dbReference type="NCBI Taxonomy" id="41062"/>
    <lineage>
        <taxon>Eukaryota</taxon>
        <taxon>Fungi</taxon>
        <taxon>Dikarya</taxon>
        <taxon>Ascomycota</taxon>
        <taxon>Pezizomycotina</taxon>
        <taxon>Eurotiomycetes</taxon>
        <taxon>Eurotiomycetidae</taxon>
        <taxon>Eurotiales</taxon>
        <taxon>Aspergillaceae</taxon>
        <taxon>Aspergillus</taxon>
        <taxon>Aspergillus subgen. Circumdati</taxon>
    </lineage>
</organism>
<dbReference type="Gene3D" id="3.90.180.10">
    <property type="entry name" value="Medium-chain alcohol dehydrogenases, catalytic domain"/>
    <property type="match status" value="2"/>
</dbReference>
<evidence type="ECO:0000313" key="7">
    <source>
        <dbReference type="Proteomes" id="UP000326565"/>
    </source>
</evidence>
<dbReference type="SMART" id="SM00829">
    <property type="entry name" value="PKS_ER"/>
    <property type="match status" value="1"/>
</dbReference>
<sequence length="287" mass="31050">MPSPEAFLAAVVPEAKIQNVVSNRALQPPEPGEVAIKITATAVNPVDWKMRDYNAFINEYPAVLGSDAPGQIVALWARRKYNSTFFQQYCKMPAVLVSKTPNNISDEQAAGVSLALVTSVTAFYDKKGHGLPPPWEKGGPQVERGKAVAIIGGASSVGQYAIQLARLSGFEKIVTNVSPENHQFLKELGAHVVLDRARPSPEDFKAQSAGCRWTSCLMPSRLKTTAASEVVTVFVVHPEAIDPEAIEIKQVLRIGGSPALRYLSEPMAKHLGSEDGYIAKKNLFAVE</sequence>
<evidence type="ECO:0000256" key="3">
    <source>
        <dbReference type="ARBA" id="ARBA00022857"/>
    </source>
</evidence>
<accession>A0A5N5X9R2</accession>
<dbReference type="SUPFAM" id="SSF50129">
    <property type="entry name" value="GroES-like"/>
    <property type="match status" value="1"/>
</dbReference>
<evidence type="ECO:0000256" key="1">
    <source>
        <dbReference type="ARBA" id="ARBA00008072"/>
    </source>
</evidence>
<dbReference type="InterPro" id="IPR020843">
    <property type="entry name" value="ER"/>
</dbReference>
<dbReference type="EMBL" id="ML732175">
    <property type="protein sequence ID" value="KAB8076855.1"/>
    <property type="molecule type" value="Genomic_DNA"/>
</dbReference>
<name>A0A5N5X9R2_9EURO</name>
<gene>
    <name evidence="6" type="ORF">BDV29DRAFT_189099</name>
</gene>
<evidence type="ECO:0000256" key="4">
    <source>
        <dbReference type="ARBA" id="ARBA00023002"/>
    </source>
</evidence>
<dbReference type="InterPro" id="IPR047122">
    <property type="entry name" value="Trans-enoyl_RdTase-like"/>
</dbReference>
<dbReference type="Gene3D" id="3.40.50.720">
    <property type="entry name" value="NAD(P)-binding Rossmann-like Domain"/>
    <property type="match status" value="1"/>
</dbReference>
<proteinExistence type="inferred from homology"/>
<dbReference type="InterPro" id="IPR013154">
    <property type="entry name" value="ADH-like_N"/>
</dbReference>
<dbReference type="SUPFAM" id="SSF51735">
    <property type="entry name" value="NAD(P)-binding Rossmann-fold domains"/>
    <property type="match status" value="1"/>
</dbReference>
<comment type="similarity">
    <text evidence="1">Belongs to the zinc-containing alcohol dehydrogenase family.</text>
</comment>
<dbReference type="PANTHER" id="PTHR45348:SF2">
    <property type="entry name" value="ZINC-TYPE ALCOHOL DEHYDROGENASE-LIKE PROTEIN C2E1P3.01"/>
    <property type="match status" value="1"/>
</dbReference>
<dbReference type="PANTHER" id="PTHR45348">
    <property type="entry name" value="HYPOTHETICAL OXIDOREDUCTASE (EUROFUNG)"/>
    <property type="match status" value="1"/>
</dbReference>
<evidence type="ECO:0000259" key="5">
    <source>
        <dbReference type="SMART" id="SM00829"/>
    </source>
</evidence>
<keyword evidence="2" id="KW-0547">Nucleotide-binding</keyword>
<reference evidence="6 7" key="1">
    <citation type="submission" date="2019-04" db="EMBL/GenBank/DDBJ databases">
        <title>Friends and foes A comparative genomics study of 23 Aspergillus species from section Flavi.</title>
        <authorList>
            <consortium name="DOE Joint Genome Institute"/>
            <person name="Kjaerbolling I."/>
            <person name="Vesth T."/>
            <person name="Frisvad J.C."/>
            <person name="Nybo J.L."/>
            <person name="Theobald S."/>
            <person name="Kildgaard S."/>
            <person name="Isbrandt T."/>
            <person name="Kuo A."/>
            <person name="Sato A."/>
            <person name="Lyhne E.K."/>
            <person name="Kogle M.E."/>
            <person name="Wiebenga A."/>
            <person name="Kun R.S."/>
            <person name="Lubbers R.J."/>
            <person name="Makela M.R."/>
            <person name="Barry K."/>
            <person name="Chovatia M."/>
            <person name="Clum A."/>
            <person name="Daum C."/>
            <person name="Haridas S."/>
            <person name="He G."/>
            <person name="LaButti K."/>
            <person name="Lipzen A."/>
            <person name="Mondo S."/>
            <person name="Riley R."/>
            <person name="Salamov A."/>
            <person name="Simmons B.A."/>
            <person name="Magnuson J.K."/>
            <person name="Henrissat B."/>
            <person name="Mortensen U.H."/>
            <person name="Larsen T.O."/>
            <person name="Devries R.P."/>
            <person name="Grigoriev I.V."/>
            <person name="Machida M."/>
            <person name="Baker S.E."/>
            <person name="Andersen M.R."/>
        </authorList>
    </citation>
    <scope>NUCLEOTIDE SEQUENCE [LARGE SCALE GENOMIC DNA]</scope>
    <source>
        <strain evidence="6 7">CBS 151.66</strain>
    </source>
</reference>
<dbReference type="InterPro" id="IPR011032">
    <property type="entry name" value="GroES-like_sf"/>
</dbReference>
<dbReference type="Pfam" id="PF08240">
    <property type="entry name" value="ADH_N"/>
    <property type="match status" value="1"/>
</dbReference>
<evidence type="ECO:0000256" key="2">
    <source>
        <dbReference type="ARBA" id="ARBA00022741"/>
    </source>
</evidence>
<dbReference type="GO" id="GO:0000166">
    <property type="term" value="F:nucleotide binding"/>
    <property type="evidence" value="ECO:0007669"/>
    <property type="project" value="UniProtKB-KW"/>
</dbReference>
<feature type="domain" description="Enoyl reductase (ER)" evidence="5">
    <location>
        <begin position="10"/>
        <end position="271"/>
    </location>
</feature>
<keyword evidence="3" id="KW-0521">NADP</keyword>
<dbReference type="OrthoDB" id="9992527at2759"/>